<evidence type="ECO:0000313" key="3">
    <source>
        <dbReference type="Proteomes" id="UP000092154"/>
    </source>
</evidence>
<dbReference type="InParanoid" id="A0A1B7MDJ8"/>
<proteinExistence type="predicted"/>
<name>A0A1B7MDJ8_9AGAM</name>
<keyword evidence="1" id="KW-0812">Transmembrane</keyword>
<dbReference type="AlphaFoldDB" id="A0A1B7MDJ8"/>
<gene>
    <name evidence="2" type="ORF">K503DRAFT_870928</name>
</gene>
<keyword evidence="1" id="KW-1133">Transmembrane helix</keyword>
<dbReference type="OrthoDB" id="2668732at2759"/>
<protein>
    <recommendedName>
        <fullName evidence="4">G-protein coupled receptors family 3 profile domain-containing protein</fullName>
    </recommendedName>
</protein>
<evidence type="ECO:0008006" key="4">
    <source>
        <dbReference type="Google" id="ProtNLM"/>
    </source>
</evidence>
<evidence type="ECO:0000313" key="2">
    <source>
        <dbReference type="EMBL" id="OAX30670.1"/>
    </source>
</evidence>
<sequence>MNMIVNAMLSVIMIIRLYVMYQRSRKILVFLVVIFLAIQIPCVVTSVMQVRHTLAQEKIFSGTHMCGYYVDIQSLFLIEITWILGTAWEILALCLAVWISVKHFRELQRPSTGWAVADCFTILIKTHVFYFASFVGVSCLQLTTLSPNIRDSISVGTVIFHGILQFITVVQSFVLGPRLILGVREYHAKLVADSDDGIGMTSIVFQERIHITTGGGV</sequence>
<keyword evidence="3" id="KW-1185">Reference proteome</keyword>
<keyword evidence="1" id="KW-0472">Membrane</keyword>
<reference evidence="2 3" key="1">
    <citation type="submission" date="2016-06" db="EMBL/GenBank/DDBJ databases">
        <title>Comparative genomics of the ectomycorrhizal sister species Rhizopogon vinicolor and Rhizopogon vesiculosus (Basidiomycota: Boletales) reveals a divergence of the mating type B locus.</title>
        <authorList>
            <consortium name="DOE Joint Genome Institute"/>
            <person name="Mujic A.B."/>
            <person name="Kuo A."/>
            <person name="Tritt A."/>
            <person name="Lipzen A."/>
            <person name="Chen C."/>
            <person name="Johnson J."/>
            <person name="Sharma A."/>
            <person name="Barry K."/>
            <person name="Grigoriev I.V."/>
            <person name="Spatafora J.W."/>
        </authorList>
    </citation>
    <scope>NUCLEOTIDE SEQUENCE [LARGE SCALE GENOMIC DNA]</scope>
    <source>
        <strain evidence="2 3">AM-OR11-026</strain>
    </source>
</reference>
<organism evidence="2 3">
    <name type="scientific">Rhizopogon vinicolor AM-OR11-026</name>
    <dbReference type="NCBI Taxonomy" id="1314800"/>
    <lineage>
        <taxon>Eukaryota</taxon>
        <taxon>Fungi</taxon>
        <taxon>Dikarya</taxon>
        <taxon>Basidiomycota</taxon>
        <taxon>Agaricomycotina</taxon>
        <taxon>Agaricomycetes</taxon>
        <taxon>Agaricomycetidae</taxon>
        <taxon>Boletales</taxon>
        <taxon>Suillineae</taxon>
        <taxon>Rhizopogonaceae</taxon>
        <taxon>Rhizopogon</taxon>
    </lineage>
</organism>
<accession>A0A1B7MDJ8</accession>
<feature type="transmembrane region" description="Helical" evidence="1">
    <location>
        <begin position="113"/>
        <end position="133"/>
    </location>
</feature>
<feature type="transmembrane region" description="Helical" evidence="1">
    <location>
        <begin position="153"/>
        <end position="175"/>
    </location>
</feature>
<dbReference type="Proteomes" id="UP000092154">
    <property type="component" value="Unassembled WGS sequence"/>
</dbReference>
<evidence type="ECO:0000256" key="1">
    <source>
        <dbReference type="SAM" id="Phobius"/>
    </source>
</evidence>
<feature type="transmembrane region" description="Helical" evidence="1">
    <location>
        <begin position="79"/>
        <end position="101"/>
    </location>
</feature>
<dbReference type="EMBL" id="KV450097">
    <property type="protein sequence ID" value="OAX30670.1"/>
    <property type="molecule type" value="Genomic_DNA"/>
</dbReference>